<protein>
    <submittedName>
        <fullName evidence="1">Uncharacterized protein</fullName>
    </submittedName>
</protein>
<reference evidence="2" key="2">
    <citation type="submission" date="2015-01" db="EMBL/GenBank/DDBJ databases">
        <title>Evolutionary Origins and Diversification of the Mycorrhizal Mutualists.</title>
        <authorList>
            <consortium name="DOE Joint Genome Institute"/>
            <consortium name="Mycorrhizal Genomics Consortium"/>
            <person name="Kohler A."/>
            <person name="Kuo A."/>
            <person name="Nagy L.G."/>
            <person name="Floudas D."/>
            <person name="Copeland A."/>
            <person name="Barry K.W."/>
            <person name="Cichocki N."/>
            <person name="Veneault-Fourrey C."/>
            <person name="LaButti K."/>
            <person name="Lindquist E.A."/>
            <person name="Lipzen A."/>
            <person name="Lundell T."/>
            <person name="Morin E."/>
            <person name="Murat C."/>
            <person name="Riley R."/>
            <person name="Ohm R."/>
            <person name="Sun H."/>
            <person name="Tunlid A."/>
            <person name="Henrissat B."/>
            <person name="Grigoriev I.V."/>
            <person name="Hibbett D.S."/>
            <person name="Martin F."/>
        </authorList>
    </citation>
    <scope>NUCLEOTIDE SEQUENCE [LARGE SCALE GENOMIC DNA]</scope>
    <source>
        <strain evidence="2">h7</strain>
    </source>
</reference>
<dbReference type="AlphaFoldDB" id="A0A0C3BHQ9"/>
<proteinExistence type="predicted"/>
<accession>A0A0C3BHQ9</accession>
<sequence length="148" mass="16319">MAWRAVASARSAVPSSAGHSLVHVPLPTGTTVGATARSKKPHDTKPTFGFLGFSKKTAGEQLKDRTKHEKIGISLQPPSTVSVRSNSNTQASTICPTSECSEDFRKIRRDSEYLAHFPIKTNFMRLATLRRFILVLHNSFLTHSDVRT</sequence>
<name>A0A0C3BHQ9_HEBCY</name>
<evidence type="ECO:0000313" key="2">
    <source>
        <dbReference type="Proteomes" id="UP000053424"/>
    </source>
</evidence>
<dbReference type="EMBL" id="KN831807">
    <property type="protein sequence ID" value="KIM36255.1"/>
    <property type="molecule type" value="Genomic_DNA"/>
</dbReference>
<organism evidence="1 2">
    <name type="scientific">Hebeloma cylindrosporum</name>
    <dbReference type="NCBI Taxonomy" id="76867"/>
    <lineage>
        <taxon>Eukaryota</taxon>
        <taxon>Fungi</taxon>
        <taxon>Dikarya</taxon>
        <taxon>Basidiomycota</taxon>
        <taxon>Agaricomycotina</taxon>
        <taxon>Agaricomycetes</taxon>
        <taxon>Agaricomycetidae</taxon>
        <taxon>Agaricales</taxon>
        <taxon>Agaricineae</taxon>
        <taxon>Hymenogastraceae</taxon>
        <taxon>Hebeloma</taxon>
    </lineage>
</organism>
<dbReference type="HOGENOM" id="CLU_1759035_0_0_1"/>
<dbReference type="Proteomes" id="UP000053424">
    <property type="component" value="Unassembled WGS sequence"/>
</dbReference>
<evidence type="ECO:0000313" key="1">
    <source>
        <dbReference type="EMBL" id="KIM36255.1"/>
    </source>
</evidence>
<gene>
    <name evidence="1" type="ORF">M413DRAFT_319388</name>
</gene>
<reference evidence="1 2" key="1">
    <citation type="submission" date="2014-04" db="EMBL/GenBank/DDBJ databases">
        <authorList>
            <consortium name="DOE Joint Genome Institute"/>
            <person name="Kuo A."/>
            <person name="Gay G."/>
            <person name="Dore J."/>
            <person name="Kohler A."/>
            <person name="Nagy L.G."/>
            <person name="Floudas D."/>
            <person name="Copeland A."/>
            <person name="Barry K.W."/>
            <person name="Cichocki N."/>
            <person name="Veneault-Fourrey C."/>
            <person name="LaButti K."/>
            <person name="Lindquist E.A."/>
            <person name="Lipzen A."/>
            <person name="Lundell T."/>
            <person name="Morin E."/>
            <person name="Murat C."/>
            <person name="Sun H."/>
            <person name="Tunlid A."/>
            <person name="Henrissat B."/>
            <person name="Grigoriev I.V."/>
            <person name="Hibbett D.S."/>
            <person name="Martin F."/>
            <person name="Nordberg H.P."/>
            <person name="Cantor M.N."/>
            <person name="Hua S.X."/>
        </authorList>
    </citation>
    <scope>NUCLEOTIDE SEQUENCE [LARGE SCALE GENOMIC DNA]</scope>
    <source>
        <strain evidence="2">h7</strain>
    </source>
</reference>
<keyword evidence="2" id="KW-1185">Reference proteome</keyword>